<dbReference type="Proteomes" id="UP000326289">
    <property type="component" value="Unassembled WGS sequence"/>
</dbReference>
<evidence type="ECO:0000313" key="1">
    <source>
        <dbReference type="EMBL" id="KAB8272479.1"/>
    </source>
</evidence>
<proteinExistence type="predicted"/>
<accession>A0A5N6J2M6</accession>
<reference evidence="1 2" key="1">
    <citation type="submission" date="2019-04" db="EMBL/GenBank/DDBJ databases">
        <title>Fungal friends and foes A comparative genomics study of 23 Aspergillus species from section Flavi.</title>
        <authorList>
            <consortium name="DOE Joint Genome Institute"/>
            <person name="Kjaerbolling I."/>
            <person name="Vesth T.C."/>
            <person name="Frisvad J.C."/>
            <person name="Nybo J.L."/>
            <person name="Theobald S."/>
            <person name="Kildgaard S."/>
            <person name="Petersen T.I."/>
            <person name="Kuo A."/>
            <person name="Sato A."/>
            <person name="Lyhne E.K."/>
            <person name="Kogle M.E."/>
            <person name="Wiebenga A."/>
            <person name="Kun R.S."/>
            <person name="Lubbers R.J."/>
            <person name="Makela M.R."/>
            <person name="Barry K."/>
            <person name="Chovatia M."/>
            <person name="Clum A."/>
            <person name="Daum C."/>
            <person name="Haridas S."/>
            <person name="He G."/>
            <person name="LaButti K."/>
            <person name="Lipzen A."/>
            <person name="Mondo S."/>
            <person name="Pangilinan J."/>
            <person name="Riley R."/>
            <person name="Salamov A."/>
            <person name="Simmons B.A."/>
            <person name="Magnuson J.K."/>
            <person name="Henrissat B."/>
            <person name="Mortensen U.H."/>
            <person name="Larsen T.O."/>
            <person name="De vries R.P."/>
            <person name="Grigoriev I.V."/>
            <person name="Machida M."/>
            <person name="Baker S.E."/>
            <person name="Andersen M.R."/>
        </authorList>
    </citation>
    <scope>NUCLEOTIDE SEQUENCE [LARGE SCALE GENOMIC DNA]</scope>
    <source>
        <strain evidence="1 2">CBS 117635</strain>
    </source>
</reference>
<keyword evidence="2" id="KW-1185">Reference proteome</keyword>
<organism evidence="1 2">
    <name type="scientific">Aspergillus minisclerotigenes</name>
    <dbReference type="NCBI Taxonomy" id="656917"/>
    <lineage>
        <taxon>Eukaryota</taxon>
        <taxon>Fungi</taxon>
        <taxon>Dikarya</taxon>
        <taxon>Ascomycota</taxon>
        <taxon>Pezizomycotina</taxon>
        <taxon>Eurotiomycetes</taxon>
        <taxon>Eurotiomycetidae</taxon>
        <taxon>Eurotiales</taxon>
        <taxon>Aspergillaceae</taxon>
        <taxon>Aspergillus</taxon>
        <taxon>Aspergillus subgen. Circumdati</taxon>
    </lineage>
</organism>
<gene>
    <name evidence="1" type="ORF">BDV30DRAFT_212101</name>
</gene>
<dbReference type="EMBL" id="ML732805">
    <property type="protein sequence ID" value="KAB8272479.1"/>
    <property type="molecule type" value="Genomic_DNA"/>
</dbReference>
<evidence type="ECO:0000313" key="2">
    <source>
        <dbReference type="Proteomes" id="UP000326289"/>
    </source>
</evidence>
<name>A0A5N6J2M6_9EURO</name>
<sequence length="85" mass="9848">MVKYHRKPSQYLAASMLLAGYNKWDVQEAIAKLWRLRKSGNIMDQVSADYLHAIRYSKSVETIRALLGIKHSTQPRCSLADVNWR</sequence>
<dbReference type="AlphaFoldDB" id="A0A5N6J2M6"/>
<protein>
    <submittedName>
        <fullName evidence="1">Uncharacterized protein</fullName>
    </submittedName>
</protein>